<dbReference type="Pfam" id="PF00561">
    <property type="entry name" value="Abhydrolase_1"/>
    <property type="match status" value="1"/>
</dbReference>
<proteinExistence type="predicted"/>
<dbReference type="RefSeq" id="WP_379582385.1">
    <property type="nucleotide sequence ID" value="NZ_JBHUFV010000096.1"/>
</dbReference>
<dbReference type="GO" id="GO:0016787">
    <property type="term" value="F:hydrolase activity"/>
    <property type="evidence" value="ECO:0007669"/>
    <property type="project" value="UniProtKB-KW"/>
</dbReference>
<sequence length="279" mass="29903">MDLPAGRFHYRRWARDIGAPTAILVHGNGGTWATWSRVAPALNAADMDVFALDLRGNGSSVKPPVGSYGLHDAAADLHDFIDALSIRAPLLIGHCWGAAIALALATGALSDRVPPSLSGLVLEELPPDMASTRSQPVVQDFLRLMRSPREYAEKWVDLVCRDWHVVDRRSLLENVYSADPDVYLSTIDDGAAAGPLLPLLGRLAEPALVLRGSPGRGGMLSDVDWQLALKHLPHGSSANDVAGCGHEIHRGDHATFMRLVTGFLHSCDGCQENTTGSAL</sequence>
<evidence type="ECO:0000313" key="2">
    <source>
        <dbReference type="EMBL" id="MFD1939787.1"/>
    </source>
</evidence>
<feature type="domain" description="AB hydrolase-1" evidence="1">
    <location>
        <begin position="23"/>
        <end position="154"/>
    </location>
</feature>
<accession>A0ABW4TF93</accession>
<dbReference type="Proteomes" id="UP001597368">
    <property type="component" value="Unassembled WGS sequence"/>
</dbReference>
<dbReference type="PANTHER" id="PTHR43194">
    <property type="entry name" value="HYDROLASE ALPHA/BETA FOLD FAMILY"/>
    <property type="match status" value="1"/>
</dbReference>
<dbReference type="Gene3D" id="3.40.50.1820">
    <property type="entry name" value="alpha/beta hydrolase"/>
    <property type="match status" value="1"/>
</dbReference>
<reference evidence="3" key="1">
    <citation type="journal article" date="2019" name="Int. J. Syst. Evol. Microbiol.">
        <title>The Global Catalogue of Microorganisms (GCM) 10K type strain sequencing project: providing services to taxonomists for standard genome sequencing and annotation.</title>
        <authorList>
            <consortium name="The Broad Institute Genomics Platform"/>
            <consortium name="The Broad Institute Genome Sequencing Center for Infectious Disease"/>
            <person name="Wu L."/>
            <person name="Ma J."/>
        </authorList>
    </citation>
    <scope>NUCLEOTIDE SEQUENCE [LARGE SCALE GENOMIC DNA]</scope>
    <source>
        <strain evidence="3">ICMP 6774ER</strain>
    </source>
</reference>
<evidence type="ECO:0000313" key="3">
    <source>
        <dbReference type="Proteomes" id="UP001597368"/>
    </source>
</evidence>
<dbReference type="EMBL" id="JBHUFV010000096">
    <property type="protein sequence ID" value="MFD1939787.1"/>
    <property type="molecule type" value="Genomic_DNA"/>
</dbReference>
<dbReference type="InterPro" id="IPR029058">
    <property type="entry name" value="AB_hydrolase_fold"/>
</dbReference>
<dbReference type="InterPro" id="IPR000073">
    <property type="entry name" value="AB_hydrolase_1"/>
</dbReference>
<organism evidence="2 3">
    <name type="scientific">Nonomuraea mangrovi</name>
    <dbReference type="NCBI Taxonomy" id="2316207"/>
    <lineage>
        <taxon>Bacteria</taxon>
        <taxon>Bacillati</taxon>
        <taxon>Actinomycetota</taxon>
        <taxon>Actinomycetes</taxon>
        <taxon>Streptosporangiales</taxon>
        <taxon>Streptosporangiaceae</taxon>
        <taxon>Nonomuraea</taxon>
    </lineage>
</organism>
<dbReference type="SUPFAM" id="SSF53474">
    <property type="entry name" value="alpha/beta-Hydrolases"/>
    <property type="match status" value="1"/>
</dbReference>
<dbReference type="PANTHER" id="PTHR43194:SF2">
    <property type="entry name" value="PEROXISOMAL MEMBRANE PROTEIN LPX1"/>
    <property type="match status" value="1"/>
</dbReference>
<keyword evidence="3" id="KW-1185">Reference proteome</keyword>
<comment type="caution">
    <text evidence="2">The sequence shown here is derived from an EMBL/GenBank/DDBJ whole genome shotgun (WGS) entry which is preliminary data.</text>
</comment>
<keyword evidence="2" id="KW-0378">Hydrolase</keyword>
<gene>
    <name evidence="2" type="ORF">ACFSKW_50860</name>
</gene>
<protein>
    <submittedName>
        <fullName evidence="2">Alpha/beta fold hydrolase</fullName>
    </submittedName>
</protein>
<dbReference type="InterPro" id="IPR050228">
    <property type="entry name" value="Carboxylesterase_BioH"/>
</dbReference>
<evidence type="ECO:0000259" key="1">
    <source>
        <dbReference type="Pfam" id="PF00561"/>
    </source>
</evidence>
<name>A0ABW4TF93_9ACTN</name>